<evidence type="ECO:0000256" key="1">
    <source>
        <dbReference type="SAM" id="Phobius"/>
    </source>
</evidence>
<keyword evidence="3" id="KW-1185">Reference proteome</keyword>
<sequence length="66" mass="7666">MQSWTGFLFSLELWFTCNRLNKYLAFNDLGFVNGVFSNYRAIILQVIVQVLSDFLVFAYCLVVVFA</sequence>
<gene>
    <name evidence="2" type="ORF">CAXC1_80058</name>
</gene>
<keyword evidence="1" id="KW-0472">Membrane</keyword>
<evidence type="ECO:0000313" key="2">
    <source>
        <dbReference type="EMBL" id="CAK8163600.1"/>
    </source>
</evidence>
<name>A0ABM9N9K0_9RICK</name>
<evidence type="ECO:0000313" key="3">
    <source>
        <dbReference type="Proteomes" id="UP001314181"/>
    </source>
</evidence>
<feature type="transmembrane region" description="Helical" evidence="1">
    <location>
        <begin position="42"/>
        <end position="65"/>
    </location>
</feature>
<reference evidence="2 3" key="1">
    <citation type="submission" date="2024-01" db="EMBL/GenBank/DDBJ databases">
        <authorList>
            <person name="Kunselman E."/>
        </authorList>
    </citation>
    <scope>NUCLEOTIDE SEQUENCE [LARGE SCALE GENOMIC DNA]</scope>
    <source>
        <strain evidence="2">2 abalone samples</strain>
    </source>
</reference>
<organism evidence="2 3">
    <name type="scientific">Candidatus Xenohaliotis californiensis</name>
    <dbReference type="NCBI Taxonomy" id="84677"/>
    <lineage>
        <taxon>Bacteria</taxon>
        <taxon>Pseudomonadati</taxon>
        <taxon>Pseudomonadota</taxon>
        <taxon>Alphaproteobacteria</taxon>
        <taxon>Rickettsiales</taxon>
        <taxon>Anaplasmataceae</taxon>
        <taxon>Candidatus Xenohaliotis</taxon>
    </lineage>
</organism>
<accession>A0ABM9N9K0</accession>
<comment type="caution">
    <text evidence="2">The sequence shown here is derived from an EMBL/GenBank/DDBJ whole genome shotgun (WGS) entry which is preliminary data.</text>
</comment>
<keyword evidence="1" id="KW-1133">Transmembrane helix</keyword>
<keyword evidence="1" id="KW-0812">Transmembrane</keyword>
<protein>
    <submittedName>
        <fullName evidence="2">Uncharacterized protein</fullName>
    </submittedName>
</protein>
<dbReference type="Proteomes" id="UP001314181">
    <property type="component" value="Unassembled WGS sequence"/>
</dbReference>
<proteinExistence type="predicted"/>
<dbReference type="EMBL" id="CAWVOK010000034">
    <property type="protein sequence ID" value="CAK8163600.1"/>
    <property type="molecule type" value="Genomic_DNA"/>
</dbReference>